<accession>A0A0A9GWX4</accession>
<reference evidence="1" key="2">
    <citation type="journal article" date="2015" name="Data Brief">
        <title>Shoot transcriptome of the giant reed, Arundo donax.</title>
        <authorList>
            <person name="Barrero R.A."/>
            <person name="Guerrero F.D."/>
            <person name="Moolhuijzen P."/>
            <person name="Goolsby J.A."/>
            <person name="Tidwell J."/>
            <person name="Bellgard S.E."/>
            <person name="Bellgard M.I."/>
        </authorList>
    </citation>
    <scope>NUCLEOTIDE SEQUENCE</scope>
    <source>
        <tissue evidence="1">Shoot tissue taken approximately 20 cm above the soil surface</tissue>
    </source>
</reference>
<dbReference type="EMBL" id="GBRH01168864">
    <property type="protein sequence ID" value="JAE29032.1"/>
    <property type="molecule type" value="Transcribed_RNA"/>
</dbReference>
<proteinExistence type="predicted"/>
<evidence type="ECO:0000313" key="1">
    <source>
        <dbReference type="EMBL" id="JAE29032.1"/>
    </source>
</evidence>
<sequence>MYCFARLTHANLILTIKPASDIQPIGMSCSLYRDTRLLLALAVSRSSKNLYTLFSVPRRNRGT</sequence>
<name>A0A0A9GWX4_ARUDO</name>
<reference evidence="1" key="1">
    <citation type="submission" date="2014-09" db="EMBL/GenBank/DDBJ databases">
        <authorList>
            <person name="Magalhaes I.L.F."/>
            <person name="Oliveira U."/>
            <person name="Santos F.R."/>
            <person name="Vidigal T.H.D.A."/>
            <person name="Brescovit A.D."/>
            <person name="Santos A.J."/>
        </authorList>
    </citation>
    <scope>NUCLEOTIDE SEQUENCE</scope>
    <source>
        <tissue evidence="1">Shoot tissue taken approximately 20 cm above the soil surface</tissue>
    </source>
</reference>
<organism evidence="1">
    <name type="scientific">Arundo donax</name>
    <name type="common">Giant reed</name>
    <name type="synonym">Donax arundinaceus</name>
    <dbReference type="NCBI Taxonomy" id="35708"/>
    <lineage>
        <taxon>Eukaryota</taxon>
        <taxon>Viridiplantae</taxon>
        <taxon>Streptophyta</taxon>
        <taxon>Embryophyta</taxon>
        <taxon>Tracheophyta</taxon>
        <taxon>Spermatophyta</taxon>
        <taxon>Magnoliopsida</taxon>
        <taxon>Liliopsida</taxon>
        <taxon>Poales</taxon>
        <taxon>Poaceae</taxon>
        <taxon>PACMAD clade</taxon>
        <taxon>Arundinoideae</taxon>
        <taxon>Arundineae</taxon>
        <taxon>Arundo</taxon>
    </lineage>
</organism>
<dbReference type="AlphaFoldDB" id="A0A0A9GWX4"/>
<protein>
    <submittedName>
        <fullName evidence="1">CHUP1</fullName>
    </submittedName>
</protein>